<evidence type="ECO:0000313" key="4">
    <source>
        <dbReference type="EMBL" id="EDP44124.1"/>
    </source>
</evidence>
<dbReference type="OrthoDB" id="9989112at2759"/>
<dbReference type="AlphaFoldDB" id="A8PXT5"/>
<dbReference type="NCBIfam" id="TIGR00231">
    <property type="entry name" value="small_GTP"/>
    <property type="match status" value="1"/>
</dbReference>
<dbReference type="PROSITE" id="PS51421">
    <property type="entry name" value="RAS"/>
    <property type="match status" value="1"/>
</dbReference>
<keyword evidence="2" id="KW-0342">GTP-binding</keyword>
<gene>
    <name evidence="4" type="ORF">MGL_1521</name>
</gene>
<dbReference type="InParanoid" id="A8PXT5"/>
<dbReference type="InterPro" id="IPR027417">
    <property type="entry name" value="P-loop_NTPase"/>
</dbReference>
<evidence type="ECO:0000256" key="1">
    <source>
        <dbReference type="ARBA" id="ARBA00022741"/>
    </source>
</evidence>
<dbReference type="GeneID" id="5855645"/>
<evidence type="ECO:0000313" key="5">
    <source>
        <dbReference type="Proteomes" id="UP000008837"/>
    </source>
</evidence>
<dbReference type="Proteomes" id="UP000008837">
    <property type="component" value="Unassembled WGS sequence"/>
</dbReference>
<dbReference type="Pfam" id="PF00071">
    <property type="entry name" value="Ras"/>
    <property type="match status" value="1"/>
</dbReference>
<dbReference type="GO" id="GO:0003924">
    <property type="term" value="F:GTPase activity"/>
    <property type="evidence" value="ECO:0007669"/>
    <property type="project" value="InterPro"/>
</dbReference>
<dbReference type="EMBL" id="AAYY01000004">
    <property type="protein sequence ID" value="EDP44124.1"/>
    <property type="molecule type" value="Genomic_DNA"/>
</dbReference>
<dbReference type="PROSITE" id="PS51419">
    <property type="entry name" value="RAB"/>
    <property type="match status" value="1"/>
</dbReference>
<dbReference type="VEuPathDB" id="FungiDB:MGL_1521"/>
<name>A8PXT5_MALGO</name>
<evidence type="ECO:0000256" key="2">
    <source>
        <dbReference type="ARBA" id="ARBA00023134"/>
    </source>
</evidence>
<dbReference type="CDD" id="cd00154">
    <property type="entry name" value="Rab"/>
    <property type="match status" value="1"/>
</dbReference>
<dbReference type="InterPro" id="IPR050227">
    <property type="entry name" value="Rab"/>
</dbReference>
<comment type="caution">
    <text evidence="4">The sequence shown here is derived from an EMBL/GenBank/DDBJ whole genome shotgun (WGS) entry which is preliminary data.</text>
</comment>
<dbReference type="SMART" id="SM00173">
    <property type="entry name" value="RAS"/>
    <property type="match status" value="1"/>
</dbReference>
<dbReference type="GO" id="GO:0005525">
    <property type="term" value="F:GTP binding"/>
    <property type="evidence" value="ECO:0007669"/>
    <property type="project" value="UniProtKB-KW"/>
</dbReference>
<evidence type="ECO:0008006" key="6">
    <source>
        <dbReference type="Google" id="ProtNLM"/>
    </source>
</evidence>
<sequence>MGEPATTAELPTLKLLLIGSSGVGKSALVRRYTDDVFVEEDAAATIGVDYKIKSLCVDGKWFKLSIWDTAGQERYRTLTSSYYRGAQGVVILYDVTDLRSYEDVPQWVHELRTFEGDVPPVCLLAGNKVDIAEERQVSTEQGQAYAQENGMLFVECSAKAGQGVDHAFDELVRKVVSTPALWLHVAPGVRRPGDRIPGGAPDAGGTISLSSVTDSMNNSWDAVQQRCGC</sequence>
<reference evidence="4 5" key="1">
    <citation type="journal article" date="2007" name="Proc. Natl. Acad. Sci. U.S.A.">
        <title>Dandruff-associated Malassezia genomes reveal convergent and divergent virulence traits shared with plant and human fungal pathogens.</title>
        <authorList>
            <person name="Xu J."/>
            <person name="Saunders C.W."/>
            <person name="Hu P."/>
            <person name="Grant R.A."/>
            <person name="Boekhout T."/>
            <person name="Kuramae E.E."/>
            <person name="Kronstad J.W."/>
            <person name="Deangelis Y.M."/>
            <person name="Reeder N.L."/>
            <person name="Johnstone K.R."/>
            <person name="Leland M."/>
            <person name="Fieno A.M."/>
            <person name="Begley W.M."/>
            <person name="Sun Y."/>
            <person name="Lacey M.P."/>
            <person name="Chaudhary T."/>
            <person name="Keough T."/>
            <person name="Chu L."/>
            <person name="Sears R."/>
            <person name="Yuan B."/>
            <person name="Dawson T.L.Jr."/>
        </authorList>
    </citation>
    <scope>NUCLEOTIDE SEQUENCE [LARGE SCALE GENOMIC DNA]</scope>
    <source>
        <strain evidence="5">ATCC MYA-4612 / CBS 7966</strain>
    </source>
</reference>
<accession>A8PXT5</accession>
<proteinExistence type="predicted"/>
<dbReference type="Gene3D" id="3.40.50.300">
    <property type="entry name" value="P-loop containing nucleotide triphosphate hydrolases"/>
    <property type="match status" value="1"/>
</dbReference>
<dbReference type="SMART" id="SM00175">
    <property type="entry name" value="RAB"/>
    <property type="match status" value="1"/>
</dbReference>
<dbReference type="RefSeq" id="XP_001731338.1">
    <property type="nucleotide sequence ID" value="XM_001731286.1"/>
</dbReference>
<dbReference type="SUPFAM" id="SSF52540">
    <property type="entry name" value="P-loop containing nucleoside triphosphate hydrolases"/>
    <property type="match status" value="1"/>
</dbReference>
<keyword evidence="5" id="KW-1185">Reference proteome</keyword>
<dbReference type="SMART" id="SM00176">
    <property type="entry name" value="RAN"/>
    <property type="match status" value="1"/>
</dbReference>
<dbReference type="FunFam" id="3.40.50.300:FF:001129">
    <property type="entry name" value="ras-related protein Rab-44 isoform X2"/>
    <property type="match status" value="1"/>
</dbReference>
<dbReference type="KEGG" id="mgl:MGL_1521"/>
<keyword evidence="1" id="KW-0547">Nucleotide-binding</keyword>
<evidence type="ECO:0000256" key="3">
    <source>
        <dbReference type="ARBA" id="ARBA00023288"/>
    </source>
</evidence>
<organism evidence="4 5">
    <name type="scientific">Malassezia globosa (strain ATCC MYA-4612 / CBS 7966)</name>
    <name type="common">Dandruff-associated fungus</name>
    <dbReference type="NCBI Taxonomy" id="425265"/>
    <lineage>
        <taxon>Eukaryota</taxon>
        <taxon>Fungi</taxon>
        <taxon>Dikarya</taxon>
        <taxon>Basidiomycota</taxon>
        <taxon>Ustilaginomycotina</taxon>
        <taxon>Malasseziomycetes</taxon>
        <taxon>Malasseziales</taxon>
        <taxon>Malasseziaceae</taxon>
        <taxon>Malassezia</taxon>
    </lineage>
</organism>
<protein>
    <recommendedName>
        <fullName evidence="6">Ras-related protein Rab-18</fullName>
    </recommendedName>
</protein>
<keyword evidence="3" id="KW-0449">Lipoprotein</keyword>
<dbReference type="SMART" id="SM00174">
    <property type="entry name" value="RHO"/>
    <property type="match status" value="1"/>
</dbReference>
<dbReference type="STRING" id="425265.A8PXT5"/>
<dbReference type="PRINTS" id="PR00449">
    <property type="entry name" value="RASTRNSFRMNG"/>
</dbReference>
<dbReference type="InterPro" id="IPR001806">
    <property type="entry name" value="Small_GTPase"/>
</dbReference>
<dbReference type="PANTHER" id="PTHR47977">
    <property type="entry name" value="RAS-RELATED PROTEIN RAB"/>
    <property type="match status" value="1"/>
</dbReference>
<dbReference type="InterPro" id="IPR005225">
    <property type="entry name" value="Small_GTP-bd"/>
</dbReference>
<dbReference type="OMA" id="RVHKMDV"/>